<protein>
    <submittedName>
        <fullName evidence="3">Cupin domain-containing protein</fullName>
    </submittedName>
</protein>
<proteinExistence type="predicted"/>
<organism evidence="3 4">
    <name type="scientific">Pantoea piersonii</name>
    <dbReference type="NCBI Taxonomy" id="2364647"/>
    <lineage>
        <taxon>Bacteria</taxon>
        <taxon>Pseudomonadati</taxon>
        <taxon>Pseudomonadota</taxon>
        <taxon>Gammaproteobacteria</taxon>
        <taxon>Enterobacterales</taxon>
        <taxon>Erwiniaceae</taxon>
        <taxon>Pantoea</taxon>
    </lineage>
</organism>
<evidence type="ECO:0000256" key="1">
    <source>
        <dbReference type="ARBA" id="ARBA00022723"/>
    </source>
</evidence>
<dbReference type="InterPro" id="IPR014710">
    <property type="entry name" value="RmlC-like_jellyroll"/>
</dbReference>
<dbReference type="EMBL" id="CP104759">
    <property type="protein sequence ID" value="WBG93216.1"/>
    <property type="molecule type" value="Genomic_DNA"/>
</dbReference>
<evidence type="ECO:0000313" key="4">
    <source>
        <dbReference type="Proteomes" id="UP001211544"/>
    </source>
</evidence>
<dbReference type="Gene3D" id="2.60.120.10">
    <property type="entry name" value="Jelly Rolls"/>
    <property type="match status" value="1"/>
</dbReference>
<reference evidence="3 4" key="1">
    <citation type="journal article" date="2022" name="J Glob Antimicrob Resist">
        <title>First complete genome of a multidrug resistant strain of the novel human pathogen Kalamiella piersonii (GABEKP28) identified in human saliva.</title>
        <authorList>
            <person name="McDonagh F."/>
            <person name="Singh N.K."/>
            <person name="Venkateswaran K."/>
            <person name="Lonappan A.M."/>
            <person name="Hallahan B."/>
            <person name="Tuohy A."/>
            <person name="Burke L."/>
            <person name="Kovarova A."/>
            <person name="Miliotis G."/>
        </authorList>
    </citation>
    <scope>NUCLEOTIDE SEQUENCE [LARGE SCALE GENOMIC DNA]</scope>
    <source>
        <strain evidence="3 4">GABEKP28</strain>
    </source>
</reference>
<name>A0AAJ5UBJ4_9GAMM</name>
<evidence type="ECO:0000259" key="2">
    <source>
        <dbReference type="Pfam" id="PF07883"/>
    </source>
</evidence>
<dbReference type="PANTHER" id="PTHR35848">
    <property type="entry name" value="OXALATE-BINDING PROTEIN"/>
    <property type="match status" value="1"/>
</dbReference>
<accession>A0AAJ5UBJ4</accession>
<keyword evidence="3" id="KW-0614">Plasmid</keyword>
<keyword evidence="4" id="KW-1185">Reference proteome</keyword>
<gene>
    <name evidence="3" type="ORF">N5580_19260</name>
</gene>
<geneLocation type="plasmid" evidence="3 4">
    <name>pGABEKP28_1</name>
</geneLocation>
<dbReference type="KEGG" id="kpie:N5580_19260"/>
<dbReference type="InterPro" id="IPR013096">
    <property type="entry name" value="Cupin_2"/>
</dbReference>
<keyword evidence="1" id="KW-0479">Metal-binding</keyword>
<dbReference type="RefSeq" id="WP_269950588.1">
    <property type="nucleotide sequence ID" value="NZ_CP104759.1"/>
</dbReference>
<dbReference type="SUPFAM" id="SSF51182">
    <property type="entry name" value="RmlC-like cupins"/>
    <property type="match status" value="1"/>
</dbReference>
<dbReference type="GO" id="GO:0046872">
    <property type="term" value="F:metal ion binding"/>
    <property type="evidence" value="ECO:0007669"/>
    <property type="project" value="UniProtKB-KW"/>
</dbReference>
<evidence type="ECO:0000313" key="3">
    <source>
        <dbReference type="EMBL" id="WBG93216.1"/>
    </source>
</evidence>
<dbReference type="PANTHER" id="PTHR35848:SF9">
    <property type="entry name" value="SLL1358 PROTEIN"/>
    <property type="match status" value="1"/>
</dbReference>
<dbReference type="InterPro" id="IPR051610">
    <property type="entry name" value="GPI/OXD"/>
</dbReference>
<dbReference type="InterPro" id="IPR011051">
    <property type="entry name" value="RmlC_Cupin_sf"/>
</dbReference>
<sequence>MVSKENAEHYLWGSQCDGWTLLKRQDLSVIHERMPPKTQEIRHYHTQSRQFFFVLSGTLRMELEGEVHSLSAHEGLEIPPQAKHQARNESDSDVEFLVISHPTTRGDRTDLL</sequence>
<dbReference type="Proteomes" id="UP001211544">
    <property type="component" value="Plasmid pGABEKP28_1"/>
</dbReference>
<feature type="domain" description="Cupin type-2" evidence="2">
    <location>
        <begin position="31"/>
        <end position="99"/>
    </location>
</feature>
<dbReference type="AlphaFoldDB" id="A0AAJ5UBJ4"/>
<dbReference type="Pfam" id="PF07883">
    <property type="entry name" value="Cupin_2"/>
    <property type="match status" value="1"/>
</dbReference>